<evidence type="ECO:0000313" key="2">
    <source>
        <dbReference type="Proteomes" id="UP000003172"/>
    </source>
</evidence>
<accession>I4FMZ6</accession>
<proteinExistence type="predicted"/>
<gene>
    <name evidence="1" type="ORF">MICAB_2870009</name>
</gene>
<dbReference type="Proteomes" id="UP000003172">
    <property type="component" value="Unassembled WGS sequence"/>
</dbReference>
<evidence type="ECO:0000313" key="1">
    <source>
        <dbReference type="EMBL" id="CCH97021.1"/>
    </source>
</evidence>
<dbReference type="EMBL" id="CAII01000209">
    <property type="protein sequence ID" value="CCH97021.1"/>
    <property type="molecule type" value="Genomic_DNA"/>
</dbReference>
<sequence length="195" mass="21704">MSLDLVYLLLSKNSSSLAGRGLEHFKPQSDPTVDPLDYANLLCSCQANLRTGEPRHCGNLKDNWFDENLLISPLNPDCESHFAFNDDGTIKPAQEDVQTAINTIEKLGLNLNKLKVRLSYFLCDQFNLYGSDQSLCPLCLCGSFHSLASKRFTKLASCQLGCSHTKSCLEGIIVIARILQDHRLPIRFSNRSPGK</sequence>
<dbReference type="InterPro" id="IPR013467">
    <property type="entry name" value="HNH78-like"/>
</dbReference>
<dbReference type="HOGENOM" id="CLU_1394944_0_0_3"/>
<protein>
    <submittedName>
        <fullName evidence="1">Uncharacterized protein</fullName>
    </submittedName>
</protein>
<dbReference type="NCBIfam" id="TIGR02646">
    <property type="entry name" value="retron system putative HNH endonuclease"/>
    <property type="match status" value="1"/>
</dbReference>
<organism evidence="1 2">
    <name type="scientific">Microcystis aeruginosa PCC 9717</name>
    <dbReference type="NCBI Taxonomy" id="1160286"/>
    <lineage>
        <taxon>Bacteria</taxon>
        <taxon>Bacillati</taxon>
        <taxon>Cyanobacteriota</taxon>
        <taxon>Cyanophyceae</taxon>
        <taxon>Oscillatoriophycideae</taxon>
        <taxon>Chroococcales</taxon>
        <taxon>Microcystaceae</taxon>
        <taxon>Microcystis</taxon>
    </lineage>
</organism>
<reference evidence="1 2" key="1">
    <citation type="submission" date="2012-04" db="EMBL/GenBank/DDBJ databases">
        <authorList>
            <person name="Genoscope - CEA"/>
        </authorList>
    </citation>
    <scope>NUCLEOTIDE SEQUENCE [LARGE SCALE GENOMIC DNA]</scope>
    <source>
        <strain evidence="1 2">9717</strain>
    </source>
</reference>
<comment type="caution">
    <text evidence="1">The sequence shown here is derived from an EMBL/GenBank/DDBJ whole genome shotgun (WGS) entry which is preliminary data.</text>
</comment>
<name>I4FMZ6_MICAE</name>
<dbReference type="AlphaFoldDB" id="I4FMZ6"/>